<dbReference type="Pfam" id="PF00128">
    <property type="entry name" value="Alpha-amylase"/>
    <property type="match status" value="1"/>
</dbReference>
<dbReference type="Gene3D" id="2.60.40.1180">
    <property type="entry name" value="Golgi alpha-mannosidase II"/>
    <property type="match status" value="1"/>
</dbReference>
<dbReference type="Pfam" id="PF09087">
    <property type="entry name" value="Cyc-maltodext_N"/>
    <property type="match status" value="1"/>
</dbReference>
<gene>
    <name evidence="5" type="ORF">FHG12_10860</name>
</gene>
<dbReference type="InterPro" id="IPR013783">
    <property type="entry name" value="Ig-like_fold"/>
</dbReference>
<protein>
    <submittedName>
        <fullName evidence="5">Alpha-amylase</fullName>
    </submittedName>
</protein>
<reference evidence="5 6" key="1">
    <citation type="submission" date="2019-06" db="EMBL/GenBank/DDBJ databases">
        <authorList>
            <person name="Srinivasan S."/>
        </authorList>
    </citation>
    <scope>NUCLEOTIDE SEQUENCE [LARGE SCALE GENOMIC DNA]</scope>
    <source>
        <strain evidence="5 6">17J68-5</strain>
    </source>
</reference>
<dbReference type="RefSeq" id="WP_139517770.1">
    <property type="nucleotide sequence ID" value="NZ_CP040896.1"/>
</dbReference>
<dbReference type="GO" id="GO:0005975">
    <property type="term" value="P:carbohydrate metabolic process"/>
    <property type="evidence" value="ECO:0007669"/>
    <property type="project" value="InterPro"/>
</dbReference>
<evidence type="ECO:0000313" key="5">
    <source>
        <dbReference type="EMBL" id="QDA62539.1"/>
    </source>
</evidence>
<dbReference type="SUPFAM" id="SSF51445">
    <property type="entry name" value="(Trans)glycosidases"/>
    <property type="match status" value="1"/>
</dbReference>
<dbReference type="InterPro" id="IPR006047">
    <property type="entry name" value="GH13_cat_dom"/>
</dbReference>
<dbReference type="PANTHER" id="PTHR10357:SF210">
    <property type="entry name" value="MALTODEXTRIN GLUCOSIDASE"/>
    <property type="match status" value="1"/>
</dbReference>
<evidence type="ECO:0000256" key="1">
    <source>
        <dbReference type="ARBA" id="ARBA00022801"/>
    </source>
</evidence>
<dbReference type="PANTHER" id="PTHR10357">
    <property type="entry name" value="ALPHA-AMYLASE FAMILY MEMBER"/>
    <property type="match status" value="1"/>
</dbReference>
<dbReference type="Gene3D" id="3.20.20.80">
    <property type="entry name" value="Glycosidases"/>
    <property type="match status" value="1"/>
</dbReference>
<name>A0A5B8A5N7_9BACT</name>
<dbReference type="OrthoDB" id="9806009at2"/>
<dbReference type="InterPro" id="IPR013780">
    <property type="entry name" value="Glyco_hydro_b"/>
</dbReference>
<evidence type="ECO:0000256" key="3">
    <source>
        <dbReference type="SAM" id="SignalP"/>
    </source>
</evidence>
<dbReference type="Proteomes" id="UP000305398">
    <property type="component" value="Chromosome"/>
</dbReference>
<dbReference type="SUPFAM" id="SSF51011">
    <property type="entry name" value="Glycosyl hydrolase domain"/>
    <property type="match status" value="1"/>
</dbReference>
<keyword evidence="6" id="KW-1185">Reference proteome</keyword>
<dbReference type="Pfam" id="PF10438">
    <property type="entry name" value="Cyc-maltodext_C"/>
    <property type="match status" value="1"/>
</dbReference>
<keyword evidence="1" id="KW-0378">Hydrolase</keyword>
<dbReference type="InterPro" id="IPR019492">
    <property type="entry name" value="Cyclo-malto-dextrinase_C"/>
</dbReference>
<dbReference type="Gene3D" id="2.60.40.10">
    <property type="entry name" value="Immunoglobulins"/>
    <property type="match status" value="1"/>
</dbReference>
<evidence type="ECO:0000313" key="6">
    <source>
        <dbReference type="Proteomes" id="UP000305398"/>
    </source>
</evidence>
<keyword evidence="2" id="KW-0326">Glycosidase</keyword>
<dbReference type="InterPro" id="IPR017853">
    <property type="entry name" value="GH"/>
</dbReference>
<dbReference type="InterPro" id="IPR015171">
    <property type="entry name" value="Cyc-maltodext_N"/>
</dbReference>
<dbReference type="EMBL" id="CP040896">
    <property type="protein sequence ID" value="QDA62539.1"/>
    <property type="molecule type" value="Genomic_DNA"/>
</dbReference>
<dbReference type="CDD" id="cd11340">
    <property type="entry name" value="AmyAc_bac_CMD_like_3"/>
    <property type="match status" value="1"/>
</dbReference>
<proteinExistence type="predicted"/>
<sequence>MRDRYLNLLKQCLLWLHLSAAFPLAGLLPLTVAAQGTPAIQRVNPTNWWVGMKKNNVQLLVYGPGAGTLSYAVAYPGVKLVKASTVENPNYAFLDLTIAATAKPGTVRLVGKKGGQTITRNWELKARDTSVKAQGVTDADFIYLAMPDRFANGDPSNDKFADMADPSSDRANPFLRHGGDLIGAVQRIGYLKDLGVTAVWFTPVIENNQPLTDEGGAKRASYHGYGFTDHYNVDRRLGGNEAYKAYVKQAHAAGLKVVQDAVYNHVGNNHWFIKDLPMKSWLHQWPTYTNTTYRYQPITDPHAAPSDRKVTLDGWFVPFLPDLNQQNPYVANFLIQHAIWSVETFGIDAWRIDTYLYNDQPFMNRCNQALLTEYPRIHIFGESSVNNVIDQAYYVRNNINFPFKSNQPGGLDFVLESALLDGLKQPVSYDGGVQRVYQTLAQDAVYQDPDKMVTFVDNHDHDRYLSVIGEDIAKYKMGLIWLLTTRGIPSMYYGTEILMKNFKNPSDAEVRRDFPGGWPDDKENKFTAAGRNAAENDAFQFVRTLATYRRDHAVLHSGKLMQYLPQDGLYVYFRYTPNGTVMVATNSTDKPASLPTARFAERTAGFTKARNVLTNEALNDISTISLPAKAAVVLELLR</sequence>
<dbReference type="SMART" id="SM00642">
    <property type="entry name" value="Aamy"/>
    <property type="match status" value="1"/>
</dbReference>
<accession>A0A5B8A5N7</accession>
<dbReference type="AlphaFoldDB" id="A0A5B8A5N7"/>
<organism evidence="5 6">
    <name type="scientific">Hymenobacter jejuensis</name>
    <dbReference type="NCBI Taxonomy" id="2502781"/>
    <lineage>
        <taxon>Bacteria</taxon>
        <taxon>Pseudomonadati</taxon>
        <taxon>Bacteroidota</taxon>
        <taxon>Cytophagia</taxon>
        <taxon>Cytophagales</taxon>
        <taxon>Hymenobacteraceae</taxon>
        <taxon>Hymenobacter</taxon>
    </lineage>
</organism>
<evidence type="ECO:0000256" key="2">
    <source>
        <dbReference type="ARBA" id="ARBA00023295"/>
    </source>
</evidence>
<dbReference type="GO" id="GO:0016798">
    <property type="term" value="F:hydrolase activity, acting on glycosyl bonds"/>
    <property type="evidence" value="ECO:0007669"/>
    <property type="project" value="UniProtKB-KW"/>
</dbReference>
<evidence type="ECO:0000259" key="4">
    <source>
        <dbReference type="SMART" id="SM00642"/>
    </source>
</evidence>
<dbReference type="SUPFAM" id="SSF81296">
    <property type="entry name" value="E set domains"/>
    <property type="match status" value="1"/>
</dbReference>
<dbReference type="InterPro" id="IPR014756">
    <property type="entry name" value="Ig_E-set"/>
</dbReference>
<feature type="chain" id="PRO_5022734429" evidence="3">
    <location>
        <begin position="34"/>
        <end position="638"/>
    </location>
</feature>
<dbReference type="KEGG" id="hyj:FHG12_10860"/>
<keyword evidence="3" id="KW-0732">Signal</keyword>
<feature type="domain" description="Glycosyl hydrolase family 13 catalytic" evidence="4">
    <location>
        <begin position="144"/>
        <end position="549"/>
    </location>
</feature>
<feature type="signal peptide" evidence="3">
    <location>
        <begin position="1"/>
        <end position="33"/>
    </location>
</feature>